<keyword evidence="4 6" id="KW-1133">Transmembrane helix</keyword>
<evidence type="ECO:0000256" key="3">
    <source>
        <dbReference type="ARBA" id="ARBA00022692"/>
    </source>
</evidence>
<evidence type="ECO:0000313" key="7">
    <source>
        <dbReference type="EMBL" id="MBB3232967.1"/>
    </source>
</evidence>
<organism evidence="7 8">
    <name type="scientific">Halomonas stenophila</name>
    <dbReference type="NCBI Taxonomy" id="795312"/>
    <lineage>
        <taxon>Bacteria</taxon>
        <taxon>Pseudomonadati</taxon>
        <taxon>Pseudomonadota</taxon>
        <taxon>Gammaproteobacteria</taxon>
        <taxon>Oceanospirillales</taxon>
        <taxon>Halomonadaceae</taxon>
        <taxon>Halomonas</taxon>
    </lineage>
</organism>
<gene>
    <name evidence="7" type="ORF">FHR97_003848</name>
</gene>
<keyword evidence="3 6" id="KW-0812">Transmembrane</keyword>
<evidence type="ECO:0000256" key="4">
    <source>
        <dbReference type="ARBA" id="ARBA00022989"/>
    </source>
</evidence>
<keyword evidence="5 6" id="KW-0472">Membrane</keyword>
<dbReference type="EMBL" id="JACHXR010000018">
    <property type="protein sequence ID" value="MBB3232967.1"/>
    <property type="molecule type" value="Genomic_DNA"/>
</dbReference>
<protein>
    <submittedName>
        <fullName evidence="7">Holin-like protein</fullName>
    </submittedName>
</protein>
<dbReference type="Pfam" id="PF03788">
    <property type="entry name" value="LrgA"/>
    <property type="match status" value="1"/>
</dbReference>
<dbReference type="Proteomes" id="UP000518892">
    <property type="component" value="Unassembled WGS sequence"/>
</dbReference>
<dbReference type="AlphaFoldDB" id="A0A7W5HMR7"/>
<proteinExistence type="predicted"/>
<name>A0A7W5HMR7_9GAMM</name>
<dbReference type="InterPro" id="IPR005538">
    <property type="entry name" value="LrgA/CidA"/>
</dbReference>
<evidence type="ECO:0000256" key="6">
    <source>
        <dbReference type="SAM" id="Phobius"/>
    </source>
</evidence>
<evidence type="ECO:0000256" key="1">
    <source>
        <dbReference type="ARBA" id="ARBA00004651"/>
    </source>
</evidence>
<dbReference type="RefSeq" id="WP_183385387.1">
    <property type="nucleotide sequence ID" value="NZ_JACHXR010000018.1"/>
</dbReference>
<sequence length="122" mass="12826">MSLIMGMSMLLACQMLGELAARGLGLAIPGPVIGMVILLVALMAFGKVPASLRVTGEGLLRYLTLLFVPAGVGLMVHGALIGADFWPIVVTLLGATAVTLAVTGWVLMRLTRLQGRRPRRSS</sequence>
<comment type="subcellular location">
    <subcellularLocation>
        <location evidence="1">Cell membrane</location>
        <topology evidence="1">Multi-pass membrane protein</topology>
    </subcellularLocation>
</comment>
<feature type="transmembrane region" description="Helical" evidence="6">
    <location>
        <begin position="62"/>
        <end position="82"/>
    </location>
</feature>
<keyword evidence="8" id="KW-1185">Reference proteome</keyword>
<dbReference type="PANTHER" id="PTHR33931:SF2">
    <property type="entry name" value="HOLIN-LIKE PROTEIN CIDA"/>
    <property type="match status" value="1"/>
</dbReference>
<dbReference type="GO" id="GO:0005886">
    <property type="term" value="C:plasma membrane"/>
    <property type="evidence" value="ECO:0007669"/>
    <property type="project" value="UniProtKB-SubCell"/>
</dbReference>
<evidence type="ECO:0000313" key="8">
    <source>
        <dbReference type="Proteomes" id="UP000518892"/>
    </source>
</evidence>
<feature type="transmembrane region" description="Helical" evidence="6">
    <location>
        <begin position="88"/>
        <end position="110"/>
    </location>
</feature>
<comment type="caution">
    <text evidence="7">The sequence shown here is derived from an EMBL/GenBank/DDBJ whole genome shotgun (WGS) entry which is preliminary data.</text>
</comment>
<accession>A0A7W5HMR7</accession>
<evidence type="ECO:0000256" key="2">
    <source>
        <dbReference type="ARBA" id="ARBA00022475"/>
    </source>
</evidence>
<reference evidence="7 8" key="1">
    <citation type="submission" date="2020-08" db="EMBL/GenBank/DDBJ databases">
        <title>Genomic Encyclopedia of Type Strains, Phase III (KMG-III): the genomes of soil and plant-associated and newly described type strains.</title>
        <authorList>
            <person name="Whitman W."/>
        </authorList>
    </citation>
    <scope>NUCLEOTIDE SEQUENCE [LARGE SCALE GENOMIC DNA]</scope>
    <source>
        <strain evidence="7 8">CECT 7744</strain>
    </source>
</reference>
<dbReference type="PANTHER" id="PTHR33931">
    <property type="entry name" value="HOLIN-LIKE PROTEIN CIDA-RELATED"/>
    <property type="match status" value="1"/>
</dbReference>
<feature type="transmembrane region" description="Helical" evidence="6">
    <location>
        <begin position="31"/>
        <end position="50"/>
    </location>
</feature>
<evidence type="ECO:0000256" key="5">
    <source>
        <dbReference type="ARBA" id="ARBA00023136"/>
    </source>
</evidence>
<keyword evidence="2" id="KW-1003">Cell membrane</keyword>